<dbReference type="EMBL" id="FORR01000009">
    <property type="protein sequence ID" value="SFJ42884.1"/>
    <property type="molecule type" value="Genomic_DNA"/>
</dbReference>
<dbReference type="STRING" id="46223.SAMN05421852_10985"/>
<evidence type="ECO:0000259" key="1">
    <source>
        <dbReference type="PROSITE" id="PS50234"/>
    </source>
</evidence>
<evidence type="ECO:0000313" key="2">
    <source>
        <dbReference type="EMBL" id="SFJ42884.1"/>
    </source>
</evidence>
<dbReference type="InterPro" id="IPR036465">
    <property type="entry name" value="vWFA_dom_sf"/>
</dbReference>
<dbReference type="PANTHER" id="PTHR10579:SF43">
    <property type="entry name" value="ZINC FINGER (C3HC4-TYPE RING FINGER) FAMILY PROTEIN"/>
    <property type="match status" value="1"/>
</dbReference>
<dbReference type="Pfam" id="PF00092">
    <property type="entry name" value="VWA"/>
    <property type="match status" value="1"/>
</dbReference>
<dbReference type="AlphaFoldDB" id="A0A1I3R8C5"/>
<dbReference type="PANTHER" id="PTHR10579">
    <property type="entry name" value="CALCIUM-ACTIVATED CHLORIDE CHANNEL REGULATOR"/>
    <property type="match status" value="1"/>
</dbReference>
<evidence type="ECO:0000313" key="3">
    <source>
        <dbReference type="Proteomes" id="UP000199545"/>
    </source>
</evidence>
<reference evidence="2 3" key="1">
    <citation type="submission" date="2016-10" db="EMBL/GenBank/DDBJ databases">
        <authorList>
            <person name="de Groot N.N."/>
        </authorList>
    </citation>
    <scope>NUCLEOTIDE SEQUENCE [LARGE SCALE GENOMIC DNA]</scope>
    <source>
        <strain evidence="2 3">DSM 44778</strain>
    </source>
</reference>
<accession>A0A1I3R8C5</accession>
<keyword evidence="3" id="KW-1185">Reference proteome</keyword>
<dbReference type="SUPFAM" id="SSF53300">
    <property type="entry name" value="vWA-like"/>
    <property type="match status" value="1"/>
</dbReference>
<sequence>MDDLFLQHKELIENPTARVPICLVLDRSGSMSGEPIAELNKGVQLFIQSIRRDDIAAAAAEIAIVSFGDEAPRKELDFGSIERQKVPYLTASGLTPMGAAVNMALDMLELRKKMYQQTGVDYYQPWMVLMTDGAPTDDITQAAERSTQLALARKLTVFPIGIGPHADLSALKQFSPRRDPARLKGLNFSLFFEWLSKSVSAVSQSTPGERIPLPKTGGWDEL</sequence>
<name>A0A1I3R8C5_9BACL</name>
<dbReference type="InterPro" id="IPR051266">
    <property type="entry name" value="CLCR"/>
</dbReference>
<dbReference type="PIRSF" id="PIRSF020634">
    <property type="entry name" value="TerY_vWA"/>
    <property type="match status" value="1"/>
</dbReference>
<dbReference type="Gene3D" id="3.40.50.410">
    <property type="entry name" value="von Willebrand factor, type A domain"/>
    <property type="match status" value="1"/>
</dbReference>
<organism evidence="2 3">
    <name type="scientific">Thermoflavimicrobium dichotomicum</name>
    <dbReference type="NCBI Taxonomy" id="46223"/>
    <lineage>
        <taxon>Bacteria</taxon>
        <taxon>Bacillati</taxon>
        <taxon>Bacillota</taxon>
        <taxon>Bacilli</taxon>
        <taxon>Bacillales</taxon>
        <taxon>Thermoactinomycetaceae</taxon>
        <taxon>Thermoflavimicrobium</taxon>
    </lineage>
</organism>
<dbReference type="InterPro" id="IPR011392">
    <property type="entry name" value="Tellurite-R_TerY"/>
</dbReference>
<dbReference type="RefSeq" id="WP_093230188.1">
    <property type="nucleotide sequence ID" value="NZ_FORR01000009.1"/>
</dbReference>
<dbReference type="SMART" id="SM00327">
    <property type="entry name" value="VWA"/>
    <property type="match status" value="1"/>
</dbReference>
<feature type="domain" description="VWFA" evidence="1">
    <location>
        <begin position="20"/>
        <end position="202"/>
    </location>
</feature>
<proteinExistence type="predicted"/>
<dbReference type="OrthoDB" id="9806395at2"/>
<dbReference type="Proteomes" id="UP000199545">
    <property type="component" value="Unassembled WGS sequence"/>
</dbReference>
<dbReference type="InterPro" id="IPR002035">
    <property type="entry name" value="VWF_A"/>
</dbReference>
<protein>
    <submittedName>
        <fullName evidence="2">Uncharacterized conserved protein YegL, contains vWA domain of TerY type</fullName>
    </submittedName>
</protein>
<gene>
    <name evidence="2" type="ORF">SAMN05421852_10985</name>
</gene>
<dbReference type="PROSITE" id="PS50234">
    <property type="entry name" value="VWFA"/>
    <property type="match status" value="1"/>
</dbReference>